<proteinExistence type="inferred from homology"/>
<dbReference type="SUPFAM" id="SSF51569">
    <property type="entry name" value="Aldolase"/>
    <property type="match status" value="1"/>
</dbReference>
<reference evidence="12 13" key="1">
    <citation type="submission" date="2018-05" db="EMBL/GenBank/DDBJ databases">
        <title>Draft Genome Sequence of Arthrobacter cumminsii IME1328, Isolated from a Patient Who Suffered from Foot Ulcers in China.</title>
        <authorList>
            <person name="Li M."/>
            <person name="Jiang Z."/>
            <person name="Sun Q."/>
            <person name="Tong Y."/>
        </authorList>
    </citation>
    <scope>NUCLEOTIDE SEQUENCE [LARGE SCALE GENOMIC DNA]</scope>
    <source>
        <strain evidence="12 13">IME1328</strain>
    </source>
</reference>
<name>A0ABX5L6Z3_9MICC</name>
<dbReference type="EC" id="2.2.1.2" evidence="5 11"/>
<evidence type="ECO:0000256" key="7">
    <source>
        <dbReference type="ARBA" id="ARBA00022679"/>
    </source>
</evidence>
<dbReference type="Pfam" id="PF00923">
    <property type="entry name" value="TAL_FSA"/>
    <property type="match status" value="1"/>
</dbReference>
<evidence type="ECO:0000256" key="1">
    <source>
        <dbReference type="ARBA" id="ARBA00003518"/>
    </source>
</evidence>
<comment type="caution">
    <text evidence="12">The sequence shown here is derived from an EMBL/GenBank/DDBJ whole genome shotgun (WGS) entry which is preliminary data.</text>
</comment>
<dbReference type="HAMAP" id="MF_00493">
    <property type="entry name" value="Transaldolase_2"/>
    <property type="match status" value="1"/>
</dbReference>
<feature type="active site" description="Schiff-base intermediate with substrate" evidence="11">
    <location>
        <position position="141"/>
    </location>
</feature>
<dbReference type="Proteomes" id="UP000245514">
    <property type="component" value="Unassembled WGS sequence"/>
</dbReference>
<comment type="pathway">
    <text evidence="3 11">Carbohydrate degradation; pentose phosphate pathway; D-glyceraldehyde 3-phosphate and beta-D-fructose 6-phosphate from D-ribose 5-phosphate and D-xylulose 5-phosphate (non-oxidative stage): step 2/3.</text>
</comment>
<evidence type="ECO:0000256" key="2">
    <source>
        <dbReference type="ARBA" id="ARBA00004496"/>
    </source>
</evidence>
<dbReference type="InterPro" id="IPR004732">
    <property type="entry name" value="Transaldolase_2"/>
</dbReference>
<organism evidence="12 13">
    <name type="scientific">Pseudoglutamicibacter cumminsii</name>
    <dbReference type="NCBI Taxonomy" id="156979"/>
    <lineage>
        <taxon>Bacteria</taxon>
        <taxon>Bacillati</taxon>
        <taxon>Actinomycetota</taxon>
        <taxon>Actinomycetes</taxon>
        <taxon>Micrococcales</taxon>
        <taxon>Micrococcaceae</taxon>
        <taxon>Pseudoglutamicibacter</taxon>
    </lineage>
</organism>
<dbReference type="EMBL" id="QFWG01000001">
    <property type="protein sequence ID" value="PWI28626.1"/>
    <property type="molecule type" value="Genomic_DNA"/>
</dbReference>
<gene>
    <name evidence="11 12" type="primary">tal</name>
    <name evidence="12" type="ORF">CAY35_00740</name>
</gene>
<dbReference type="NCBIfam" id="NF002881">
    <property type="entry name" value="PRK03343.1"/>
    <property type="match status" value="1"/>
</dbReference>
<dbReference type="PIRSF" id="PIRSF036915">
    <property type="entry name" value="Trnald_Bac_Plnt"/>
    <property type="match status" value="1"/>
</dbReference>
<evidence type="ECO:0000256" key="9">
    <source>
        <dbReference type="ARBA" id="ARBA00023270"/>
    </source>
</evidence>
<keyword evidence="8 11" id="KW-0570">Pentose shunt</keyword>
<dbReference type="InterPro" id="IPR001585">
    <property type="entry name" value="TAL/FSA"/>
</dbReference>
<evidence type="ECO:0000313" key="13">
    <source>
        <dbReference type="Proteomes" id="UP000245514"/>
    </source>
</evidence>
<dbReference type="PANTHER" id="PTHR10683:SF31">
    <property type="entry name" value="TRANSALDOLASE"/>
    <property type="match status" value="1"/>
</dbReference>
<comment type="subcellular location">
    <subcellularLocation>
        <location evidence="2 11">Cytoplasm</location>
    </subcellularLocation>
</comment>
<dbReference type="InterPro" id="IPR013785">
    <property type="entry name" value="Aldolase_TIM"/>
</dbReference>
<evidence type="ECO:0000256" key="8">
    <source>
        <dbReference type="ARBA" id="ARBA00023126"/>
    </source>
</evidence>
<keyword evidence="13" id="KW-1185">Reference proteome</keyword>
<dbReference type="PROSITE" id="PS01054">
    <property type="entry name" value="TRANSALDOLASE_1"/>
    <property type="match status" value="1"/>
</dbReference>
<evidence type="ECO:0000256" key="11">
    <source>
        <dbReference type="HAMAP-Rule" id="MF_00493"/>
    </source>
</evidence>
<evidence type="ECO:0000256" key="6">
    <source>
        <dbReference type="ARBA" id="ARBA00022490"/>
    </source>
</evidence>
<dbReference type="Gene3D" id="3.20.20.70">
    <property type="entry name" value="Aldolase class I"/>
    <property type="match status" value="1"/>
</dbReference>
<dbReference type="PANTHER" id="PTHR10683">
    <property type="entry name" value="TRANSALDOLASE"/>
    <property type="match status" value="1"/>
</dbReference>
<comment type="function">
    <text evidence="1 11">Transaldolase is important for the balance of metabolites in the pentose-phosphate pathway.</text>
</comment>
<protein>
    <recommendedName>
        <fullName evidence="5 11">Transaldolase</fullName>
        <ecNumber evidence="5 11">2.2.1.2</ecNumber>
    </recommendedName>
</protein>
<dbReference type="RefSeq" id="WP_109302902.1">
    <property type="nucleotide sequence ID" value="NZ_QFWG01000001.1"/>
</dbReference>
<comment type="catalytic activity">
    <reaction evidence="10 11">
        <text>D-sedoheptulose 7-phosphate + D-glyceraldehyde 3-phosphate = D-erythrose 4-phosphate + beta-D-fructose 6-phosphate</text>
        <dbReference type="Rhea" id="RHEA:17053"/>
        <dbReference type="ChEBI" id="CHEBI:16897"/>
        <dbReference type="ChEBI" id="CHEBI:57483"/>
        <dbReference type="ChEBI" id="CHEBI:57634"/>
        <dbReference type="ChEBI" id="CHEBI:59776"/>
        <dbReference type="EC" id="2.2.1.2"/>
    </reaction>
</comment>
<sequence length="371" mass="40006">MSNVHTQALADAGVSIWLDDLSRSRLTSGSLESLVRDVNVTGVTTNPAIFASALSDSESYAEDIAEQAAKKASVDDAVVAITSKDVAQAADLLRPVYDASNGVDGRVSIEVDPRHAFDTQATIDQAVELWESLDRPNVMIKIPATDEGLPAITECLARGISVNVTLIFGLQRYREVLSAFLRGLEKARDTGLDLSGIHSVASFFVSRLDTEVDTRLEAIGTPEALALRGKAALANARLAYEIFREVSLTQRWKTLAAQGAHPQRPLWASTGVKNPAYPDTLYVDELVAPQTVTTLPEATLNAVADHGGDAQDTVNGTYREQDTILDQLSELGINYNEVIAKLESEGVQKFVDAWKDLLTQLEAELASASAR</sequence>
<evidence type="ECO:0000256" key="5">
    <source>
        <dbReference type="ARBA" id="ARBA00013151"/>
    </source>
</evidence>
<evidence type="ECO:0000256" key="3">
    <source>
        <dbReference type="ARBA" id="ARBA00004857"/>
    </source>
</evidence>
<dbReference type="NCBIfam" id="TIGR00876">
    <property type="entry name" value="tal_mycobact"/>
    <property type="match status" value="1"/>
</dbReference>
<keyword evidence="6 11" id="KW-0963">Cytoplasm</keyword>
<keyword evidence="9 11" id="KW-0704">Schiff base</keyword>
<accession>A0ABX5L6Z3</accession>
<evidence type="ECO:0000256" key="10">
    <source>
        <dbReference type="ARBA" id="ARBA00048810"/>
    </source>
</evidence>
<comment type="similarity">
    <text evidence="4 11">Belongs to the transaldolase family. Type 2 subfamily.</text>
</comment>
<evidence type="ECO:0000313" key="12">
    <source>
        <dbReference type="EMBL" id="PWI28626.1"/>
    </source>
</evidence>
<dbReference type="InterPro" id="IPR018225">
    <property type="entry name" value="Transaldolase_AS"/>
</dbReference>
<evidence type="ECO:0000256" key="4">
    <source>
        <dbReference type="ARBA" id="ARBA00008426"/>
    </source>
</evidence>
<dbReference type="CDD" id="cd00955">
    <property type="entry name" value="Transaldolase_like"/>
    <property type="match status" value="1"/>
</dbReference>
<keyword evidence="7 11" id="KW-0808">Transferase</keyword>